<dbReference type="STRING" id="888268.A0A1E5UJA5"/>
<dbReference type="EMBL" id="LWDX02075248">
    <property type="protein sequence ID" value="OEL12963.1"/>
    <property type="molecule type" value="Genomic_DNA"/>
</dbReference>
<dbReference type="PANTHER" id="PTHR11926:SF1395">
    <property type="entry name" value="GLYCOSYLTRANSFERASE"/>
    <property type="match status" value="1"/>
</dbReference>
<comment type="similarity">
    <text evidence="1">Belongs to the UDP-glycosyltransferase family.</text>
</comment>
<dbReference type="Proteomes" id="UP000095767">
    <property type="component" value="Unassembled WGS sequence"/>
</dbReference>
<dbReference type="PANTHER" id="PTHR11926">
    <property type="entry name" value="GLUCOSYL/GLUCURONOSYL TRANSFERASES"/>
    <property type="match status" value="1"/>
</dbReference>
<comment type="caution">
    <text evidence="2">The sequence shown here is derived from an EMBL/GenBank/DDBJ whole genome shotgun (WGS) entry which is preliminary data.</text>
</comment>
<protein>
    <submittedName>
        <fullName evidence="2">UDP-glycosyltransferase 87A2</fullName>
    </submittedName>
</protein>
<organism evidence="2 3">
    <name type="scientific">Dichanthelium oligosanthes</name>
    <dbReference type="NCBI Taxonomy" id="888268"/>
    <lineage>
        <taxon>Eukaryota</taxon>
        <taxon>Viridiplantae</taxon>
        <taxon>Streptophyta</taxon>
        <taxon>Embryophyta</taxon>
        <taxon>Tracheophyta</taxon>
        <taxon>Spermatophyta</taxon>
        <taxon>Magnoliopsida</taxon>
        <taxon>Liliopsida</taxon>
        <taxon>Poales</taxon>
        <taxon>Poaceae</taxon>
        <taxon>PACMAD clade</taxon>
        <taxon>Panicoideae</taxon>
        <taxon>Panicodae</taxon>
        <taxon>Paniceae</taxon>
        <taxon>Dichantheliinae</taxon>
        <taxon>Dichanthelium</taxon>
    </lineage>
</organism>
<dbReference type="GO" id="GO:0080043">
    <property type="term" value="F:quercetin 3-O-glucosyltransferase activity"/>
    <property type="evidence" value="ECO:0007669"/>
    <property type="project" value="TreeGrafter"/>
</dbReference>
<dbReference type="SUPFAM" id="SSF53756">
    <property type="entry name" value="UDP-Glycosyltransferase/glycogen phosphorylase"/>
    <property type="match status" value="1"/>
</dbReference>
<reference evidence="2 3" key="1">
    <citation type="submission" date="2016-09" db="EMBL/GenBank/DDBJ databases">
        <title>The draft genome of Dichanthelium oligosanthes: A C3 panicoid grass species.</title>
        <authorList>
            <person name="Studer A.J."/>
            <person name="Schnable J.C."/>
            <person name="Brutnell T.P."/>
        </authorList>
    </citation>
    <scope>NUCLEOTIDE SEQUENCE [LARGE SCALE GENOMIC DNA]</scope>
    <source>
        <strain evidence="3">cv. Kellogg 1175</strain>
        <tissue evidence="2">Leaf</tissue>
    </source>
</reference>
<keyword evidence="3" id="KW-1185">Reference proteome</keyword>
<dbReference type="AlphaFoldDB" id="A0A1E5UJA5"/>
<accession>A0A1E5UJA5</accession>
<evidence type="ECO:0000313" key="3">
    <source>
        <dbReference type="Proteomes" id="UP000095767"/>
    </source>
</evidence>
<sequence length="179" mass="18926">MATVAASRHVVAVPYPGRGHINPMLVVCRQLAAADTALAVTVVVTEEWHELLAAAGVPATLPDPERVRLATIPNVIPSERGRGADHAGFIEAVAAKMGEPVERLLDRLALERRPDAILADTYLTWGVAAGAARGIPVCSLWTTPATFFLALYHMDRWPPVDGPEGEEGLAASPSSSSCC</sequence>
<name>A0A1E5UJA5_9POAL</name>
<dbReference type="GO" id="GO:0080044">
    <property type="term" value="F:quercetin 7-O-glucosyltransferase activity"/>
    <property type="evidence" value="ECO:0007669"/>
    <property type="project" value="TreeGrafter"/>
</dbReference>
<dbReference type="OrthoDB" id="5835829at2759"/>
<keyword evidence="2" id="KW-0808">Transferase</keyword>
<dbReference type="Gene3D" id="3.40.50.2000">
    <property type="entry name" value="Glycogen Phosphorylase B"/>
    <property type="match status" value="1"/>
</dbReference>
<gene>
    <name evidence="2" type="ORF">BAE44_0026017</name>
</gene>
<evidence type="ECO:0000313" key="2">
    <source>
        <dbReference type="EMBL" id="OEL12963.1"/>
    </source>
</evidence>
<evidence type="ECO:0000256" key="1">
    <source>
        <dbReference type="ARBA" id="ARBA00009995"/>
    </source>
</evidence>
<proteinExistence type="inferred from homology"/>